<proteinExistence type="predicted"/>
<dbReference type="RefSeq" id="WP_268039195.1">
    <property type="nucleotide sequence ID" value="NZ_JAPQER010000001.1"/>
</dbReference>
<evidence type="ECO:0000313" key="4">
    <source>
        <dbReference type="Proteomes" id="UP001078443"/>
    </source>
</evidence>
<dbReference type="SUPFAM" id="SSF53756">
    <property type="entry name" value="UDP-Glycosyltransferase/glycogen phosphorylase"/>
    <property type="match status" value="1"/>
</dbReference>
<name>A0ABT4CVB0_9CLOT</name>
<dbReference type="InterPro" id="IPR047691">
    <property type="entry name" value="PelF-like"/>
</dbReference>
<dbReference type="Pfam" id="PF00534">
    <property type="entry name" value="Glycos_transf_1"/>
    <property type="match status" value="1"/>
</dbReference>
<dbReference type="PANTHER" id="PTHR12526">
    <property type="entry name" value="GLYCOSYLTRANSFERASE"/>
    <property type="match status" value="1"/>
</dbReference>
<dbReference type="InterPro" id="IPR022622">
    <property type="entry name" value="DUF3492"/>
</dbReference>
<evidence type="ECO:0000259" key="1">
    <source>
        <dbReference type="Pfam" id="PF00534"/>
    </source>
</evidence>
<dbReference type="Proteomes" id="UP001078443">
    <property type="component" value="Unassembled WGS sequence"/>
</dbReference>
<dbReference type="PANTHER" id="PTHR12526:SF608">
    <property type="entry name" value="PELF"/>
    <property type="match status" value="1"/>
</dbReference>
<dbReference type="Gene3D" id="3.40.50.2000">
    <property type="entry name" value="Glycogen Phosphorylase B"/>
    <property type="match status" value="2"/>
</dbReference>
<accession>A0ABT4CVB0</accession>
<feature type="domain" description="DUF3492" evidence="2">
    <location>
        <begin position="1"/>
        <end position="258"/>
    </location>
</feature>
<sequence length="469" mass="54716">MKICIIAEGSYPYVTGGVSSWIQMLIKNMNEHEFVIYAIGAEEKNKGNFKYEIPDNVIKVEEIFLDSFLKYKTRYKKKYKIKEEVKKDLKAFVTGDEICWDNIFSFMREAKTNNVMELFMSWDFFDIIEEAYIEKYDLIPFTEYFWMVRSMLLPIFLVLKSPIPEADIYHSVSTGYAGIAGSLAKHIYNKPFILTEHGIYTREREEEIIKSQWVKGYFKNMWIDFFYNMSKCAYDNSDKVITLFNKNKEMEIELGCSKDKIDIIPNGVDMNNFKDVPCKDENDNNINIGAVIRVVPIKDIKTMIYSFNLVKQEMKNAKFYIMGPTDENEEYYEECKSIVKEIGAEDIIFTGKVNIKEYVGKMDILVLSSISEGQPLAILEGMCFKKPFVATDVGSCKELLYGLNDNYGQAGFIVPVMNYEKMAKEIIRLCRDEKLRKEMGKNAFNRVSNLYTIENFINGYKEIYNGYRK</sequence>
<dbReference type="NCBIfam" id="NF038011">
    <property type="entry name" value="PelF"/>
    <property type="match status" value="1"/>
</dbReference>
<comment type="caution">
    <text evidence="3">The sequence shown here is derived from an EMBL/GenBank/DDBJ whole genome shotgun (WGS) entry which is preliminary data.</text>
</comment>
<keyword evidence="4" id="KW-1185">Reference proteome</keyword>
<dbReference type="Pfam" id="PF11997">
    <property type="entry name" value="DUF3492"/>
    <property type="match status" value="1"/>
</dbReference>
<dbReference type="EMBL" id="JAPQER010000001">
    <property type="protein sequence ID" value="MCY6482927.1"/>
    <property type="molecule type" value="Genomic_DNA"/>
</dbReference>
<protein>
    <submittedName>
        <fullName evidence="3">GT4 family glycosyltransferase PelF</fullName>
    </submittedName>
</protein>
<evidence type="ECO:0000259" key="2">
    <source>
        <dbReference type="Pfam" id="PF11997"/>
    </source>
</evidence>
<feature type="domain" description="Glycosyl transferase family 1" evidence="1">
    <location>
        <begin position="282"/>
        <end position="445"/>
    </location>
</feature>
<gene>
    <name evidence="3" type="primary">pelF</name>
    <name evidence="3" type="ORF">OW763_00975</name>
</gene>
<dbReference type="CDD" id="cd03813">
    <property type="entry name" value="GT4-like"/>
    <property type="match status" value="1"/>
</dbReference>
<reference evidence="3" key="1">
    <citation type="submission" date="2022-12" db="EMBL/GenBank/DDBJ databases">
        <authorList>
            <person name="Wang J."/>
        </authorList>
    </citation>
    <scope>NUCLEOTIDE SEQUENCE</scope>
    <source>
        <strain evidence="3">HY-45-18</strain>
    </source>
</reference>
<dbReference type="InterPro" id="IPR001296">
    <property type="entry name" value="Glyco_trans_1"/>
</dbReference>
<organism evidence="3 4">
    <name type="scientific">Clostridium aestuarii</name>
    <dbReference type="NCBI Taxonomy" id="338193"/>
    <lineage>
        <taxon>Bacteria</taxon>
        <taxon>Bacillati</taxon>
        <taxon>Bacillota</taxon>
        <taxon>Clostridia</taxon>
        <taxon>Eubacteriales</taxon>
        <taxon>Clostridiaceae</taxon>
        <taxon>Clostridium</taxon>
    </lineage>
</organism>
<evidence type="ECO:0000313" key="3">
    <source>
        <dbReference type="EMBL" id="MCY6482927.1"/>
    </source>
</evidence>